<evidence type="ECO:0000256" key="3">
    <source>
        <dbReference type="SAM" id="Coils"/>
    </source>
</evidence>
<evidence type="ECO:0000313" key="6">
    <source>
        <dbReference type="Proteomes" id="UP000784286"/>
    </source>
</evidence>
<protein>
    <submittedName>
        <fullName evidence="5">HlyD family efflux transporter periplasmic adaptor subunit</fullName>
    </submittedName>
</protein>
<dbReference type="InterPro" id="IPR058627">
    <property type="entry name" value="MdtA-like_C"/>
</dbReference>
<proteinExistence type="predicted"/>
<keyword evidence="2 3" id="KW-0175">Coiled coil</keyword>
<dbReference type="Proteomes" id="UP000784286">
    <property type="component" value="Unassembled WGS sequence"/>
</dbReference>
<dbReference type="PANTHER" id="PTHR32347:SF23">
    <property type="entry name" value="BLL5650 PROTEIN"/>
    <property type="match status" value="1"/>
</dbReference>
<dbReference type="Gene3D" id="2.40.50.100">
    <property type="match status" value="1"/>
</dbReference>
<dbReference type="Pfam" id="PF25967">
    <property type="entry name" value="RND-MFP_C"/>
    <property type="match status" value="1"/>
</dbReference>
<dbReference type="InterPro" id="IPR050465">
    <property type="entry name" value="UPF0194_transport"/>
</dbReference>
<evidence type="ECO:0000256" key="1">
    <source>
        <dbReference type="ARBA" id="ARBA00004196"/>
    </source>
</evidence>
<comment type="subcellular location">
    <subcellularLocation>
        <location evidence="1">Cell envelope</location>
    </subcellularLocation>
</comment>
<dbReference type="EMBL" id="JAHLFJ010000021">
    <property type="protein sequence ID" value="MBU3855285.1"/>
    <property type="molecule type" value="Genomic_DNA"/>
</dbReference>
<name>A0A948X1H5_9BACT</name>
<dbReference type="Gene3D" id="1.10.287.470">
    <property type="entry name" value="Helix hairpin bin"/>
    <property type="match status" value="1"/>
</dbReference>
<organism evidence="5 6">
    <name type="scientific">Candidatus Phocaeicola excrementipullorum</name>
    <dbReference type="NCBI Taxonomy" id="2838731"/>
    <lineage>
        <taxon>Bacteria</taxon>
        <taxon>Pseudomonadati</taxon>
        <taxon>Bacteroidota</taxon>
        <taxon>Bacteroidia</taxon>
        <taxon>Bacteroidales</taxon>
        <taxon>Bacteroidaceae</taxon>
        <taxon>Phocaeicola</taxon>
    </lineage>
</organism>
<sequence>MDIKLEKKPWYVRYRYRLAAGIVVAGGLVYATVLASGPRRLRIDPESVQVAEVKNDEFLEYVDVEGVVHPILTLMVNVRESGNVERIVAEEGSLMKQGDTILTLTNPDLMRDLEDQRDEWEKQRISYEEKTIEMEQKTLTLKQQALEAEYELSKIRKSFALEEEEYRMGVRSKAQLEVSADEYRYKLELTRLKLQGLKSDSVMTAIRKELLLNDRERERKKWERSLGRTEDLVVRAPVDGQLSFVKVTPGQQVASGENIAEVKVLDQFKIHVALSEYYVDRITAGLPASVTYQGRRYPLRVSKVVPEVKDRTFDVDLVFTGAMPDNVRLGKSFRVQIELGQPEKAVVIPCGNFYQQTGGNWIFKLDADRTRAVKVPITISRQNPRQYEITEGLQPGDWVITTGYDNFGDAEELVF</sequence>
<evidence type="ECO:0000256" key="2">
    <source>
        <dbReference type="ARBA" id="ARBA00023054"/>
    </source>
</evidence>
<evidence type="ECO:0000259" key="4">
    <source>
        <dbReference type="Pfam" id="PF25967"/>
    </source>
</evidence>
<feature type="coiled-coil region" evidence="3">
    <location>
        <begin position="110"/>
        <end position="137"/>
    </location>
</feature>
<comment type="caution">
    <text evidence="5">The sequence shown here is derived from an EMBL/GenBank/DDBJ whole genome shotgun (WGS) entry which is preliminary data.</text>
</comment>
<feature type="domain" description="Multidrug resistance protein MdtA-like C-terminal permuted SH3" evidence="4">
    <location>
        <begin position="345"/>
        <end position="405"/>
    </location>
</feature>
<dbReference type="Gene3D" id="2.40.420.20">
    <property type="match status" value="1"/>
</dbReference>
<gene>
    <name evidence="5" type="ORF">H9928_01760</name>
</gene>
<accession>A0A948X1H5</accession>
<dbReference type="Gene3D" id="2.40.30.170">
    <property type="match status" value="1"/>
</dbReference>
<reference evidence="5" key="2">
    <citation type="submission" date="2021-04" db="EMBL/GenBank/DDBJ databases">
        <authorList>
            <person name="Gilroy R."/>
        </authorList>
    </citation>
    <scope>NUCLEOTIDE SEQUENCE</scope>
    <source>
        <strain evidence="5">8470</strain>
    </source>
</reference>
<dbReference type="AlphaFoldDB" id="A0A948X1H5"/>
<reference evidence="5" key="1">
    <citation type="journal article" date="2021" name="PeerJ">
        <title>Extensive microbial diversity within the chicken gut microbiome revealed by metagenomics and culture.</title>
        <authorList>
            <person name="Gilroy R."/>
            <person name="Ravi A."/>
            <person name="Getino M."/>
            <person name="Pursley I."/>
            <person name="Horton D.L."/>
            <person name="Alikhan N.F."/>
            <person name="Baker D."/>
            <person name="Gharbi K."/>
            <person name="Hall N."/>
            <person name="Watson M."/>
            <person name="Adriaenssens E.M."/>
            <person name="Foster-Nyarko E."/>
            <person name="Jarju S."/>
            <person name="Secka A."/>
            <person name="Antonio M."/>
            <person name="Oren A."/>
            <person name="Chaudhuri R.R."/>
            <person name="La Ragione R."/>
            <person name="Hildebrand F."/>
            <person name="Pallen M.J."/>
        </authorList>
    </citation>
    <scope>NUCLEOTIDE SEQUENCE</scope>
    <source>
        <strain evidence="5">8470</strain>
    </source>
</reference>
<dbReference type="PANTHER" id="PTHR32347">
    <property type="entry name" value="EFFLUX SYSTEM COMPONENT YKNX-RELATED"/>
    <property type="match status" value="1"/>
</dbReference>
<evidence type="ECO:0000313" key="5">
    <source>
        <dbReference type="EMBL" id="MBU3855285.1"/>
    </source>
</evidence>
<dbReference type="GO" id="GO:0030313">
    <property type="term" value="C:cell envelope"/>
    <property type="evidence" value="ECO:0007669"/>
    <property type="project" value="UniProtKB-SubCell"/>
</dbReference>